<dbReference type="PROSITE" id="PS50929">
    <property type="entry name" value="ABC_TM1F"/>
    <property type="match status" value="1"/>
</dbReference>
<dbReference type="Pfam" id="PF00005">
    <property type="entry name" value="ABC_tran"/>
    <property type="match status" value="1"/>
</dbReference>
<comment type="caution">
    <text evidence="10">The sequence shown here is derived from an EMBL/GenBank/DDBJ whole genome shotgun (WGS) entry which is preliminary data.</text>
</comment>
<dbReference type="InterPro" id="IPR017871">
    <property type="entry name" value="ABC_transporter-like_CS"/>
</dbReference>
<dbReference type="SUPFAM" id="SSF52540">
    <property type="entry name" value="P-loop containing nucleoside triphosphate hydrolases"/>
    <property type="match status" value="1"/>
</dbReference>
<keyword evidence="3" id="KW-0547">Nucleotide-binding</keyword>
<keyword evidence="11" id="KW-1185">Reference proteome</keyword>
<dbReference type="Pfam" id="PF00664">
    <property type="entry name" value="ABC_membrane"/>
    <property type="match status" value="1"/>
</dbReference>
<dbReference type="InterPro" id="IPR011527">
    <property type="entry name" value="ABC1_TM_dom"/>
</dbReference>
<dbReference type="InterPro" id="IPR036640">
    <property type="entry name" value="ABC1_TM_sf"/>
</dbReference>
<sequence>MDRNWFALSGFRRLALKLTAVSAFHAGAVVAQALFLAKAISLLFAGSPIRDALGSLLLFVIVFFARQTLAWLQQTAAGSFAELHAEEERERFISAVFSRGPRFAAQEGGGELTALAMEGPDKLRVYLELAIFRTIDTPVATLVILLCVFGLDCASGIILSLAMPVIIAFFIVLGLAARKQADRQWQTFRRLAGHFADTLRGLETLLALGVSREHGRLIARTAERYRHTVMKTLRIAFLSSLSLDIFSMLAIAGVAVGLGFRLIDGSVVFERALAVLLLAPEFFVPIRQLGADYHASLDGKEAWKELKKVSKGAFAPNFPDSGNSSRRVNDEAPGTLTLNQVVVSAPAGEALLKGITLDWTAGAGWIGIAGASGAGKTTLLGVIGGLIEASSGEMLLDGRRMEGATRRRWLERMVYLPQHPHIFSLSLADNIRFYEPSAGSEEVERAIRAAGLEQLVRGLPHGIDEPIGEGGRQLSGGEAQRVALARALVSDRPIVLLDEPTAHLDMETEWDLKQTLLEVLSDKRVIIATHRLHWMKEMKAVWVMEKGRVVEVGTHEELRRLGGIYGGLLDKGGAQA</sequence>
<evidence type="ECO:0000313" key="11">
    <source>
        <dbReference type="Proteomes" id="UP001596378"/>
    </source>
</evidence>
<reference evidence="11" key="1">
    <citation type="journal article" date="2019" name="Int. J. Syst. Evol. Microbiol.">
        <title>The Global Catalogue of Microorganisms (GCM) 10K type strain sequencing project: providing services to taxonomists for standard genome sequencing and annotation.</title>
        <authorList>
            <consortium name="The Broad Institute Genomics Platform"/>
            <consortium name="The Broad Institute Genome Sequencing Center for Infectious Disease"/>
            <person name="Wu L."/>
            <person name="Ma J."/>
        </authorList>
    </citation>
    <scope>NUCLEOTIDE SEQUENCE [LARGE SCALE GENOMIC DNA]</scope>
    <source>
        <strain evidence="11">KCTC 12907</strain>
    </source>
</reference>
<dbReference type="Gene3D" id="1.20.1560.10">
    <property type="entry name" value="ABC transporter type 1, transmembrane domain"/>
    <property type="match status" value="1"/>
</dbReference>
<keyword evidence="5 7" id="KW-1133">Transmembrane helix</keyword>
<evidence type="ECO:0000256" key="2">
    <source>
        <dbReference type="ARBA" id="ARBA00022692"/>
    </source>
</evidence>
<dbReference type="InterPro" id="IPR003593">
    <property type="entry name" value="AAA+_ATPase"/>
</dbReference>
<dbReference type="PROSITE" id="PS50893">
    <property type="entry name" value="ABC_TRANSPORTER_2"/>
    <property type="match status" value="1"/>
</dbReference>
<proteinExistence type="predicted"/>
<name>A0ABW2FFK8_9BACL</name>
<dbReference type="InterPro" id="IPR027417">
    <property type="entry name" value="P-loop_NTPase"/>
</dbReference>
<accession>A0ABW2FFK8</accession>
<dbReference type="PANTHER" id="PTHR24221">
    <property type="entry name" value="ATP-BINDING CASSETTE SUB-FAMILY B"/>
    <property type="match status" value="1"/>
</dbReference>
<dbReference type="PANTHER" id="PTHR24221:SF614">
    <property type="entry name" value="GLUTATHIONE_L-CYSTEINE TRANSPORT SYSTEM ATP-BINDING_PERMEASE PROTEIN CYDC"/>
    <property type="match status" value="1"/>
</dbReference>
<organism evidence="10 11">
    <name type="scientific">Cohnella cellulosilytica</name>
    <dbReference type="NCBI Taxonomy" id="986710"/>
    <lineage>
        <taxon>Bacteria</taxon>
        <taxon>Bacillati</taxon>
        <taxon>Bacillota</taxon>
        <taxon>Bacilli</taxon>
        <taxon>Bacillales</taxon>
        <taxon>Paenibacillaceae</taxon>
        <taxon>Cohnella</taxon>
    </lineage>
</organism>
<feature type="transmembrane region" description="Helical" evidence="7">
    <location>
        <begin position="157"/>
        <end position="177"/>
    </location>
</feature>
<dbReference type="EMBL" id="JBHTAI010000010">
    <property type="protein sequence ID" value="MFC7150342.1"/>
    <property type="molecule type" value="Genomic_DNA"/>
</dbReference>
<evidence type="ECO:0000256" key="6">
    <source>
        <dbReference type="ARBA" id="ARBA00023136"/>
    </source>
</evidence>
<evidence type="ECO:0000256" key="7">
    <source>
        <dbReference type="SAM" id="Phobius"/>
    </source>
</evidence>
<evidence type="ECO:0000256" key="1">
    <source>
        <dbReference type="ARBA" id="ARBA00004651"/>
    </source>
</evidence>
<evidence type="ECO:0000259" key="8">
    <source>
        <dbReference type="PROSITE" id="PS50893"/>
    </source>
</evidence>
<feature type="transmembrane region" description="Helical" evidence="7">
    <location>
        <begin position="52"/>
        <end position="72"/>
    </location>
</feature>
<keyword evidence="6 7" id="KW-0472">Membrane</keyword>
<feature type="transmembrane region" description="Helical" evidence="7">
    <location>
        <begin position="235"/>
        <end position="260"/>
    </location>
</feature>
<dbReference type="RefSeq" id="WP_378045742.1">
    <property type="nucleotide sequence ID" value="NZ_JBHMDN010000008.1"/>
</dbReference>
<comment type="subcellular location">
    <subcellularLocation>
        <location evidence="1">Cell membrane</location>
        <topology evidence="1">Multi-pass membrane protein</topology>
    </subcellularLocation>
</comment>
<evidence type="ECO:0000259" key="9">
    <source>
        <dbReference type="PROSITE" id="PS50929"/>
    </source>
</evidence>
<keyword evidence="4" id="KW-0067">ATP-binding</keyword>
<feature type="transmembrane region" description="Helical" evidence="7">
    <location>
        <begin position="21"/>
        <end position="46"/>
    </location>
</feature>
<dbReference type="InterPro" id="IPR039421">
    <property type="entry name" value="Type_1_exporter"/>
</dbReference>
<dbReference type="NCBIfam" id="TIGR02857">
    <property type="entry name" value="CydD"/>
    <property type="match status" value="1"/>
</dbReference>
<keyword evidence="2 7" id="KW-0812">Transmembrane</keyword>
<dbReference type="InterPro" id="IPR014216">
    <property type="entry name" value="ABC_transptr_CydD"/>
</dbReference>
<dbReference type="InterPro" id="IPR003439">
    <property type="entry name" value="ABC_transporter-like_ATP-bd"/>
</dbReference>
<dbReference type="Gene3D" id="3.40.50.300">
    <property type="entry name" value="P-loop containing nucleotide triphosphate hydrolases"/>
    <property type="match status" value="1"/>
</dbReference>
<evidence type="ECO:0000256" key="3">
    <source>
        <dbReference type="ARBA" id="ARBA00022741"/>
    </source>
</evidence>
<dbReference type="PROSITE" id="PS00211">
    <property type="entry name" value="ABC_TRANSPORTER_1"/>
    <property type="match status" value="1"/>
</dbReference>
<dbReference type="Proteomes" id="UP001596378">
    <property type="component" value="Unassembled WGS sequence"/>
</dbReference>
<dbReference type="SMART" id="SM00382">
    <property type="entry name" value="AAA"/>
    <property type="match status" value="1"/>
</dbReference>
<dbReference type="SUPFAM" id="SSF90123">
    <property type="entry name" value="ABC transporter transmembrane region"/>
    <property type="match status" value="1"/>
</dbReference>
<gene>
    <name evidence="10" type="primary">cydD</name>
    <name evidence="10" type="ORF">ACFQMJ_17575</name>
</gene>
<protein>
    <submittedName>
        <fullName evidence="10">Thiol reductant ABC exporter subunit CydD</fullName>
    </submittedName>
</protein>
<feature type="domain" description="ABC transporter" evidence="8">
    <location>
        <begin position="336"/>
        <end position="571"/>
    </location>
</feature>
<evidence type="ECO:0000313" key="10">
    <source>
        <dbReference type="EMBL" id="MFC7150342.1"/>
    </source>
</evidence>
<evidence type="ECO:0000256" key="5">
    <source>
        <dbReference type="ARBA" id="ARBA00022989"/>
    </source>
</evidence>
<dbReference type="CDD" id="cd18584">
    <property type="entry name" value="ABC_6TM_AarD_CydD"/>
    <property type="match status" value="1"/>
</dbReference>
<evidence type="ECO:0000256" key="4">
    <source>
        <dbReference type="ARBA" id="ARBA00022840"/>
    </source>
</evidence>
<feature type="domain" description="ABC transmembrane type-1" evidence="9">
    <location>
        <begin position="18"/>
        <end position="298"/>
    </location>
</feature>
<feature type="transmembrane region" description="Helical" evidence="7">
    <location>
        <begin position="130"/>
        <end position="151"/>
    </location>
</feature>